<gene>
    <name evidence="2" type="ORF">EWM62_18820</name>
</gene>
<keyword evidence="3" id="KW-1185">Reference proteome</keyword>
<protein>
    <submittedName>
        <fullName evidence="2">Uncharacterized protein</fullName>
    </submittedName>
</protein>
<dbReference type="RefSeq" id="WP_129878231.1">
    <property type="nucleotide sequence ID" value="NZ_SEWG01000011.1"/>
</dbReference>
<feature type="transmembrane region" description="Helical" evidence="1">
    <location>
        <begin position="7"/>
        <end position="27"/>
    </location>
</feature>
<comment type="caution">
    <text evidence="2">The sequence shown here is derived from an EMBL/GenBank/DDBJ whole genome shotgun (WGS) entry which is preliminary data.</text>
</comment>
<name>A0A4Q5LIT7_9SPHI</name>
<dbReference type="AlphaFoldDB" id="A0A4Q5LIT7"/>
<keyword evidence="1" id="KW-0472">Membrane</keyword>
<evidence type="ECO:0000313" key="2">
    <source>
        <dbReference type="EMBL" id="RYU85891.1"/>
    </source>
</evidence>
<dbReference type="Proteomes" id="UP000293331">
    <property type="component" value="Unassembled WGS sequence"/>
</dbReference>
<dbReference type="EMBL" id="SEWG01000011">
    <property type="protein sequence ID" value="RYU85891.1"/>
    <property type="molecule type" value="Genomic_DNA"/>
</dbReference>
<keyword evidence="1" id="KW-1133">Transmembrane helix</keyword>
<evidence type="ECO:0000256" key="1">
    <source>
        <dbReference type="SAM" id="Phobius"/>
    </source>
</evidence>
<organism evidence="2 3">
    <name type="scientific">Mucilaginibacter terrigena</name>
    <dbReference type="NCBI Taxonomy" id="2492395"/>
    <lineage>
        <taxon>Bacteria</taxon>
        <taxon>Pseudomonadati</taxon>
        <taxon>Bacteroidota</taxon>
        <taxon>Sphingobacteriia</taxon>
        <taxon>Sphingobacteriales</taxon>
        <taxon>Sphingobacteriaceae</taxon>
        <taxon>Mucilaginibacter</taxon>
    </lineage>
</organism>
<keyword evidence="1" id="KW-0812">Transmembrane</keyword>
<evidence type="ECO:0000313" key="3">
    <source>
        <dbReference type="Proteomes" id="UP000293331"/>
    </source>
</evidence>
<feature type="transmembrane region" description="Helical" evidence="1">
    <location>
        <begin position="33"/>
        <end position="53"/>
    </location>
</feature>
<proteinExistence type="predicted"/>
<dbReference type="OrthoDB" id="9933148at2"/>
<reference evidence="2 3" key="1">
    <citation type="submission" date="2019-02" db="EMBL/GenBank/DDBJ databases">
        <title>Bacterial novel species Mucilaginibacter sp. 17JY9-4 isolated from soil.</title>
        <authorList>
            <person name="Jung H.-Y."/>
        </authorList>
    </citation>
    <scope>NUCLEOTIDE SEQUENCE [LARGE SCALE GENOMIC DNA]</scope>
    <source>
        <strain evidence="2 3">17JY9-4</strain>
    </source>
</reference>
<accession>A0A4Q5LIT7</accession>
<sequence>MNFKIYLVVFVGVLIILFAIFSLFVVGTQSEQWGNVLIGAVIGCMLAIGFRIMKKKRLAGKKP</sequence>